<dbReference type="RefSeq" id="WP_131595866.1">
    <property type="nucleotide sequence ID" value="NZ_SJSL01000002.1"/>
</dbReference>
<dbReference type="Proteomes" id="UP000293347">
    <property type="component" value="Unassembled WGS sequence"/>
</dbReference>
<keyword evidence="2" id="KW-1185">Reference proteome</keyword>
<dbReference type="InterPro" id="IPR008969">
    <property type="entry name" value="CarboxyPept-like_regulatory"/>
</dbReference>
<accession>A0A4R0NQ01</accession>
<keyword evidence="1" id="KW-0121">Carboxypeptidase</keyword>
<dbReference type="EMBL" id="SJSL01000002">
    <property type="protein sequence ID" value="TCD01174.1"/>
    <property type="molecule type" value="Genomic_DNA"/>
</dbReference>
<dbReference type="OrthoDB" id="758923at2"/>
<dbReference type="AlphaFoldDB" id="A0A4R0NQ01"/>
<comment type="caution">
    <text evidence="1">The sequence shown here is derived from an EMBL/GenBank/DDBJ whole genome shotgun (WGS) entry which is preliminary data.</text>
</comment>
<protein>
    <submittedName>
        <fullName evidence="1">Carboxypeptidase-like regulatory domain-containing protein</fullName>
    </submittedName>
</protein>
<evidence type="ECO:0000313" key="2">
    <source>
        <dbReference type="Proteomes" id="UP000293347"/>
    </source>
</evidence>
<keyword evidence="1" id="KW-0378">Hydrolase</keyword>
<name>A0A4R0NQ01_9SPHI</name>
<dbReference type="SUPFAM" id="SSF49464">
    <property type="entry name" value="Carboxypeptidase regulatory domain-like"/>
    <property type="match status" value="1"/>
</dbReference>
<sequence length="321" mass="36331">MSSQLFKIILLAISIACCLPFIVKGQAIYEGQIVDKNTEMAVPGVTVRLLKEKIGVNTNDQGYFVLNSSNTVPNDTLVFSSVGYHTFQLPVSAYKDNLFLLLHPSNTELDEVSITNRKLKDIRLNRFDWADIATDREITTFSTNYAFAKLFTAPNGNMVLKNIALGRKRREHKPLKTNVNVRFLLRVLRVDQQTGTPGSVLFTKTVSLHDDAKLIRIDLSDDKVVIRDSQFYISVEWLRIPYNEKIGLSQSPKVRKVTKKGGDILENVSDYRISYLPVLLAMYKKKPAVSWVKIDRNRWKPFNSATKSSGLEIALSATVHH</sequence>
<reference evidence="1 2" key="1">
    <citation type="submission" date="2019-02" db="EMBL/GenBank/DDBJ databases">
        <title>Pedobacter sp. RP-1-14 sp. nov., isolated from Arctic soil.</title>
        <authorList>
            <person name="Dahal R.H."/>
        </authorList>
    </citation>
    <scope>NUCLEOTIDE SEQUENCE [LARGE SCALE GENOMIC DNA]</scope>
    <source>
        <strain evidence="1 2">RP-1-14</strain>
    </source>
</reference>
<evidence type="ECO:0000313" key="1">
    <source>
        <dbReference type="EMBL" id="TCD01174.1"/>
    </source>
</evidence>
<keyword evidence="1" id="KW-0645">Protease</keyword>
<dbReference type="GO" id="GO:0004180">
    <property type="term" value="F:carboxypeptidase activity"/>
    <property type="evidence" value="ECO:0007669"/>
    <property type="project" value="UniProtKB-KW"/>
</dbReference>
<dbReference type="Pfam" id="PF13715">
    <property type="entry name" value="CarbopepD_reg_2"/>
    <property type="match status" value="1"/>
</dbReference>
<gene>
    <name evidence="1" type="ORF">EZ437_10440</name>
</gene>
<organism evidence="1 2">
    <name type="scientific">Pedobacter psychroterrae</name>
    <dbReference type="NCBI Taxonomy" id="2530453"/>
    <lineage>
        <taxon>Bacteria</taxon>
        <taxon>Pseudomonadati</taxon>
        <taxon>Bacteroidota</taxon>
        <taxon>Sphingobacteriia</taxon>
        <taxon>Sphingobacteriales</taxon>
        <taxon>Sphingobacteriaceae</taxon>
        <taxon>Pedobacter</taxon>
    </lineage>
</organism>
<proteinExistence type="predicted"/>